<evidence type="ECO:0000256" key="2">
    <source>
        <dbReference type="SAM" id="MobiDB-lite"/>
    </source>
</evidence>
<gene>
    <name evidence="3" type="ORF">F5878DRAFT_641053</name>
</gene>
<feature type="compositionally biased region" description="Polar residues" evidence="2">
    <location>
        <begin position="29"/>
        <end position="42"/>
    </location>
</feature>
<feature type="compositionally biased region" description="Polar residues" evidence="2">
    <location>
        <begin position="1"/>
        <end position="14"/>
    </location>
</feature>
<feature type="compositionally biased region" description="Low complexity" evidence="2">
    <location>
        <begin position="417"/>
        <end position="453"/>
    </location>
</feature>
<feature type="compositionally biased region" description="Basic and acidic residues" evidence="2">
    <location>
        <begin position="664"/>
        <end position="678"/>
    </location>
</feature>
<feature type="region of interest" description="Disordered" evidence="2">
    <location>
        <begin position="29"/>
        <end position="52"/>
    </location>
</feature>
<name>A0AA38PB00_9AGAR</name>
<protein>
    <submittedName>
        <fullName evidence="3">Uncharacterized protein</fullName>
    </submittedName>
</protein>
<keyword evidence="4" id="KW-1185">Reference proteome</keyword>
<comment type="caution">
    <text evidence="3">The sequence shown here is derived from an EMBL/GenBank/DDBJ whole genome shotgun (WGS) entry which is preliminary data.</text>
</comment>
<reference evidence="3" key="1">
    <citation type="submission" date="2022-08" db="EMBL/GenBank/DDBJ databases">
        <authorList>
            <consortium name="DOE Joint Genome Institute"/>
            <person name="Min B."/>
            <person name="Riley R."/>
            <person name="Sierra-Patev S."/>
            <person name="Naranjo-Ortiz M."/>
            <person name="Looney B."/>
            <person name="Konkel Z."/>
            <person name="Slot J.C."/>
            <person name="Sakamoto Y."/>
            <person name="Steenwyk J.L."/>
            <person name="Rokas A."/>
            <person name="Carro J."/>
            <person name="Camarero S."/>
            <person name="Ferreira P."/>
            <person name="Molpeceres G."/>
            <person name="Ruiz-Duenas F.J."/>
            <person name="Serrano A."/>
            <person name="Henrissat B."/>
            <person name="Drula E."/>
            <person name="Hughes K.W."/>
            <person name="Mata J.L."/>
            <person name="Ishikawa N.K."/>
            <person name="Vargas-Isla R."/>
            <person name="Ushijima S."/>
            <person name="Smith C.A."/>
            <person name="Ahrendt S."/>
            <person name="Andreopoulos W."/>
            <person name="He G."/>
            <person name="Labutti K."/>
            <person name="Lipzen A."/>
            <person name="Ng V."/>
            <person name="Sandor L."/>
            <person name="Barry K."/>
            <person name="Martinez A.T."/>
            <person name="Xiao Y."/>
            <person name="Gibbons J.G."/>
            <person name="Terashima K."/>
            <person name="Hibbett D.S."/>
            <person name="Grigoriev I.V."/>
        </authorList>
    </citation>
    <scope>NUCLEOTIDE SEQUENCE</scope>
    <source>
        <strain evidence="3">TFB9207</strain>
    </source>
</reference>
<proteinExistence type="predicted"/>
<feature type="region of interest" description="Disordered" evidence="2">
    <location>
        <begin position="692"/>
        <end position="720"/>
    </location>
</feature>
<evidence type="ECO:0000256" key="1">
    <source>
        <dbReference type="SAM" id="Coils"/>
    </source>
</evidence>
<organism evidence="3 4">
    <name type="scientific">Lentinula raphanica</name>
    <dbReference type="NCBI Taxonomy" id="153919"/>
    <lineage>
        <taxon>Eukaryota</taxon>
        <taxon>Fungi</taxon>
        <taxon>Dikarya</taxon>
        <taxon>Basidiomycota</taxon>
        <taxon>Agaricomycotina</taxon>
        <taxon>Agaricomycetes</taxon>
        <taxon>Agaricomycetidae</taxon>
        <taxon>Agaricales</taxon>
        <taxon>Marasmiineae</taxon>
        <taxon>Omphalotaceae</taxon>
        <taxon>Lentinula</taxon>
    </lineage>
</organism>
<feature type="coiled-coil region" evidence="1">
    <location>
        <begin position="599"/>
        <end position="626"/>
    </location>
</feature>
<feature type="region of interest" description="Disordered" evidence="2">
    <location>
        <begin position="415"/>
        <end position="453"/>
    </location>
</feature>
<feature type="region of interest" description="Disordered" evidence="2">
    <location>
        <begin position="287"/>
        <end position="314"/>
    </location>
</feature>
<keyword evidence="1" id="KW-0175">Coiled coil</keyword>
<dbReference type="Proteomes" id="UP001163846">
    <property type="component" value="Unassembled WGS sequence"/>
</dbReference>
<feature type="region of interest" description="Disordered" evidence="2">
    <location>
        <begin position="1"/>
        <end position="20"/>
    </location>
</feature>
<dbReference type="EMBL" id="MU806118">
    <property type="protein sequence ID" value="KAJ3839603.1"/>
    <property type="molecule type" value="Genomic_DNA"/>
</dbReference>
<dbReference type="AlphaFoldDB" id="A0AA38PB00"/>
<evidence type="ECO:0000313" key="3">
    <source>
        <dbReference type="EMBL" id="KAJ3839603.1"/>
    </source>
</evidence>
<sequence length="891" mass="97816">MSCSDTQCTPSASLASPFCDDFPPLPATSLSIDKSKKSPTNDNNEKYKDELESITSPTLLSYSFDTETNTKDSTLGTASPASSPCLHNETNDDSDASFSTHFARYSGCVNPPSQSHIGGVLDSPVVCMHHRAPISPPPTLPTLTADLPSNEPCFATPSLSMMLEPSKVERYTASQAVQFSQFSQPELTPWNAHLLSPLSPQSTSGITDIGPSPHFLGGTAFEPLEGLDKDNLSESLDFDSLVSLDSNSLLFDQDALSSSYLAQSPLDTLNSGTGKVAKPYFSQDSLPTSFARYPTPTPERHFSYPSPSLSPEQPKPMDTSFFSLSTLPMPVQRQRQRHIELDHLLDRDCPEDASGNERFTERSTELSTKHFVDDDYDGHDEDYHHILSYDSDSDSDILGFQSPSIRTLSLPDLVEVTESSSDPGPGSSSSFTSYSTSTSSDESPTSQSSSSSSSLELLLSSPKLCSSSASSSSTSTSDPQCEQPELDRSAYQYPFELDLLISDSDFQETSPSNTLLLDMDIGMDVQIQSAPSSQTCTVYPYPDRLPSPNSFIESLDSRLSHLPFDSSCADIPYTFSADTCPEYTILRTHPELYHDLLQLLSLRRKAQRAEKDAKRREKALELEAREVQVVRVDGMRVRNGKEKAWSDSTDTRVPPPSLAFAQSEKAEARSTRQREKEKCREIASLVALTLLGDGGSQRPSSSSASSDDDSKARAGLIEPDQMDRTFMTTTDANALRSKKELLQNKKSKKSKKKVTLVSMAQLVARMILRRRDRFCSSSSFSRPLAHQPLFSPPGVGKRYYVKSPLWQSMTMRYDEDQESVVEAMSTMRECEDSSVGLGVEGVEGGAVVEGDEENQGTFDDDDDDDLGVGLRLKGFEDFGDGPEWPVMMSRI</sequence>
<accession>A0AA38PB00</accession>
<feature type="region of interest" description="Disordered" evidence="2">
    <location>
        <begin position="65"/>
        <end position="93"/>
    </location>
</feature>
<feature type="compositionally biased region" description="Polar residues" evidence="2">
    <location>
        <begin position="65"/>
        <end position="82"/>
    </location>
</feature>
<evidence type="ECO:0000313" key="4">
    <source>
        <dbReference type="Proteomes" id="UP001163846"/>
    </source>
</evidence>
<feature type="region of interest" description="Disordered" evidence="2">
    <location>
        <begin position="640"/>
        <end position="678"/>
    </location>
</feature>